<reference evidence="1" key="1">
    <citation type="submission" date="2020-04" db="EMBL/GenBank/DDBJ databases">
        <authorList>
            <person name="Chiriac C."/>
            <person name="Salcher M."/>
            <person name="Ghai R."/>
            <person name="Kavagutti S V."/>
        </authorList>
    </citation>
    <scope>NUCLEOTIDE SEQUENCE</scope>
</reference>
<accession>A0A6J5M688</accession>
<evidence type="ECO:0000313" key="1">
    <source>
        <dbReference type="EMBL" id="CAB4139339.1"/>
    </source>
</evidence>
<sequence length="169" mass="19070">MTRKLTDEQVKAIEALTKKGAIDSLKIEINKEVNILVQPRGLYSEPEKTLSVVVLPMGSNLPSNIFKTPDEAIAYAEHLLNQRYCWLPQNNGWIISGEVINLTNAGKLLELMYLAKQAGWDSIDWDNWYSATQNNRLVAFIGYPTLKQLEFGITIHPESPIWDAVKGVE</sequence>
<proteinExistence type="predicted"/>
<protein>
    <submittedName>
        <fullName evidence="1">Uncharacterized protein</fullName>
    </submittedName>
</protein>
<gene>
    <name evidence="1" type="ORF">UFOVP338_32</name>
</gene>
<name>A0A6J5M688_9CAUD</name>
<organism evidence="1">
    <name type="scientific">uncultured Caudovirales phage</name>
    <dbReference type="NCBI Taxonomy" id="2100421"/>
    <lineage>
        <taxon>Viruses</taxon>
        <taxon>Duplodnaviria</taxon>
        <taxon>Heunggongvirae</taxon>
        <taxon>Uroviricota</taxon>
        <taxon>Caudoviricetes</taxon>
        <taxon>Peduoviridae</taxon>
        <taxon>Maltschvirus</taxon>
        <taxon>Maltschvirus maltsch</taxon>
    </lineage>
</organism>
<dbReference type="EMBL" id="LR796351">
    <property type="protein sequence ID" value="CAB4139339.1"/>
    <property type="molecule type" value="Genomic_DNA"/>
</dbReference>